<protein>
    <submittedName>
        <fullName evidence="2">Uncharacterized protein</fullName>
    </submittedName>
</protein>
<keyword evidence="3" id="KW-1185">Reference proteome</keyword>
<dbReference type="Proteomes" id="UP001596065">
    <property type="component" value="Unassembled WGS sequence"/>
</dbReference>
<sequence length="244" mass="26115">MFTETITGKHGNTETGTATEPHAITLLRRAVKRRGCTVEATRTGGVIIEWDIWDGGITPKRCTITLEPTAPVGNITKTVRADLAAIDARSGSYLVMEAEPEFRINVGRIRAGLHGVPPAATKRLIDRGLVGVGAPYSATSNGFLVETRVPVRVPLAARLAMLAADHRTRASAPAGYVRPADIGMTGTVGLNKPGRRAGMVYDRSSAASCTCRRWTGTYDGADEARRAARRHRQDATAAFVRALP</sequence>
<gene>
    <name evidence="2" type="ORF">ACFP3J_03070</name>
</gene>
<feature type="region of interest" description="Disordered" evidence="1">
    <location>
        <begin position="1"/>
        <end position="20"/>
    </location>
</feature>
<name>A0ABW0WBQ1_STRNO</name>
<proteinExistence type="predicted"/>
<evidence type="ECO:0000313" key="3">
    <source>
        <dbReference type="Proteomes" id="UP001596065"/>
    </source>
</evidence>
<evidence type="ECO:0000313" key="2">
    <source>
        <dbReference type="EMBL" id="MFC5654474.1"/>
    </source>
</evidence>
<organism evidence="2 3">
    <name type="scientific">Streptomyces nogalater</name>
    <dbReference type="NCBI Taxonomy" id="38314"/>
    <lineage>
        <taxon>Bacteria</taxon>
        <taxon>Bacillati</taxon>
        <taxon>Actinomycetota</taxon>
        <taxon>Actinomycetes</taxon>
        <taxon>Kitasatosporales</taxon>
        <taxon>Streptomycetaceae</taxon>
        <taxon>Streptomyces</taxon>
    </lineage>
</organism>
<evidence type="ECO:0000256" key="1">
    <source>
        <dbReference type="SAM" id="MobiDB-lite"/>
    </source>
</evidence>
<accession>A0ABW0WBQ1</accession>
<dbReference type="EMBL" id="JBHSOE010000003">
    <property type="protein sequence ID" value="MFC5654474.1"/>
    <property type="molecule type" value="Genomic_DNA"/>
</dbReference>
<dbReference type="RefSeq" id="WP_344347243.1">
    <property type="nucleotide sequence ID" value="NZ_BAAASM010000009.1"/>
</dbReference>
<comment type="caution">
    <text evidence="2">The sequence shown here is derived from an EMBL/GenBank/DDBJ whole genome shotgun (WGS) entry which is preliminary data.</text>
</comment>
<reference evidence="3" key="1">
    <citation type="journal article" date="2019" name="Int. J. Syst. Evol. Microbiol.">
        <title>The Global Catalogue of Microorganisms (GCM) 10K type strain sequencing project: providing services to taxonomists for standard genome sequencing and annotation.</title>
        <authorList>
            <consortium name="The Broad Institute Genomics Platform"/>
            <consortium name="The Broad Institute Genome Sequencing Center for Infectious Disease"/>
            <person name="Wu L."/>
            <person name="Ma J."/>
        </authorList>
    </citation>
    <scope>NUCLEOTIDE SEQUENCE [LARGE SCALE GENOMIC DNA]</scope>
    <source>
        <strain evidence="3">KCTC 5701</strain>
    </source>
</reference>